<feature type="modified residue" description="N6-carboxylysine" evidence="7">
    <location>
        <position position="211"/>
    </location>
</feature>
<feature type="binding site" evidence="7">
    <location>
        <position position="171"/>
    </location>
    <ligand>
        <name>UDP-N-acetyl-alpha-D-muramoyl-L-alanyl-D-glutamate</name>
        <dbReference type="ChEBI" id="CHEBI:83900"/>
    </ligand>
</feature>
<feature type="binding site" evidence="7">
    <location>
        <begin position="103"/>
        <end position="109"/>
    </location>
    <ligand>
        <name>ATP</name>
        <dbReference type="ChEBI" id="CHEBI:30616"/>
    </ligand>
</feature>
<dbReference type="NCBIfam" id="NF001126">
    <property type="entry name" value="PRK00139.1-4"/>
    <property type="match status" value="1"/>
</dbReference>
<comment type="caution">
    <text evidence="12">The sequence shown here is derived from an EMBL/GenBank/DDBJ whole genome shotgun (WGS) entry which is preliminary data.</text>
</comment>
<evidence type="ECO:0000259" key="10">
    <source>
        <dbReference type="Pfam" id="PF02875"/>
    </source>
</evidence>
<dbReference type="Gene3D" id="3.40.1190.10">
    <property type="entry name" value="Mur-like, catalytic domain"/>
    <property type="match status" value="1"/>
</dbReference>
<dbReference type="GO" id="GO:0051301">
    <property type="term" value="P:cell division"/>
    <property type="evidence" value="ECO:0007669"/>
    <property type="project" value="UniProtKB-KW"/>
</dbReference>
<keyword evidence="7" id="KW-0547">Nucleotide-binding</keyword>
<dbReference type="PANTHER" id="PTHR23135">
    <property type="entry name" value="MUR LIGASE FAMILY MEMBER"/>
    <property type="match status" value="1"/>
</dbReference>
<dbReference type="SUPFAM" id="SSF53244">
    <property type="entry name" value="MurD-like peptide ligases, peptide-binding domain"/>
    <property type="match status" value="1"/>
</dbReference>
<dbReference type="NCBIfam" id="TIGR01085">
    <property type="entry name" value="murE"/>
    <property type="match status" value="1"/>
</dbReference>
<dbReference type="EMBL" id="JAEKJA010000003">
    <property type="protein sequence ID" value="MBJ3774945.1"/>
    <property type="molecule type" value="Genomic_DNA"/>
</dbReference>
<evidence type="ECO:0000259" key="9">
    <source>
        <dbReference type="Pfam" id="PF01225"/>
    </source>
</evidence>
<keyword evidence="2 7" id="KW-0132">Cell division</keyword>
<dbReference type="GO" id="GO:0005524">
    <property type="term" value="F:ATP binding"/>
    <property type="evidence" value="ECO:0007669"/>
    <property type="project" value="UniProtKB-UniRule"/>
</dbReference>
<dbReference type="GO" id="GO:0009252">
    <property type="term" value="P:peptidoglycan biosynthetic process"/>
    <property type="evidence" value="ECO:0007669"/>
    <property type="project" value="UniProtKB-UniRule"/>
</dbReference>
<gene>
    <name evidence="7" type="primary">murE</name>
    <name evidence="12" type="ORF">JCR33_04555</name>
</gene>
<keyword evidence="7" id="KW-0067">ATP-binding</keyword>
<evidence type="ECO:0000313" key="13">
    <source>
        <dbReference type="Proteomes" id="UP000609531"/>
    </source>
</evidence>
<reference evidence="12" key="1">
    <citation type="submission" date="2020-12" db="EMBL/GenBank/DDBJ databases">
        <title>Bacterial taxonomy.</title>
        <authorList>
            <person name="Pan X."/>
        </authorList>
    </citation>
    <scope>NUCLEOTIDE SEQUENCE</scope>
    <source>
        <strain evidence="12">B2012</strain>
    </source>
</reference>
<evidence type="ECO:0000256" key="1">
    <source>
        <dbReference type="ARBA" id="ARBA00005898"/>
    </source>
</evidence>
<keyword evidence="6 7" id="KW-0961">Cell wall biogenesis/degradation</keyword>
<comment type="cofactor">
    <cofactor evidence="7">
        <name>Mg(2+)</name>
        <dbReference type="ChEBI" id="CHEBI:18420"/>
    </cofactor>
</comment>
<comment type="PTM">
    <text evidence="7">Carboxylation is probably crucial for Mg(2+) binding and, consequently, for the gamma-phosphate positioning of ATP.</text>
</comment>
<dbReference type="GO" id="GO:0008765">
    <property type="term" value="F:UDP-N-acetylmuramoylalanyl-D-glutamate-2,6-diaminopimelate ligase activity"/>
    <property type="evidence" value="ECO:0007669"/>
    <property type="project" value="UniProtKB-UniRule"/>
</dbReference>
<dbReference type="GO" id="GO:0005737">
    <property type="term" value="C:cytoplasm"/>
    <property type="evidence" value="ECO:0007669"/>
    <property type="project" value="UniProtKB-SubCell"/>
</dbReference>
<evidence type="ECO:0000256" key="5">
    <source>
        <dbReference type="ARBA" id="ARBA00023306"/>
    </source>
</evidence>
<keyword evidence="3 7" id="KW-0133">Cell shape</keyword>
<name>A0A934IN47_9HYPH</name>
<feature type="domain" description="Mur ligase C-terminal" evidence="10">
    <location>
        <begin position="321"/>
        <end position="444"/>
    </location>
</feature>
<dbReference type="AlphaFoldDB" id="A0A934IN47"/>
<sequence>MRLADLVPDRPVPAPDLDVTGVTADSRKVRPGMVFAALKGARADGAAFVKEALRKGAVAVLADEDTAIEAPVILREEDPRRRLALMAAELAGAQPETIVAVTGTAGKTSVAEFTRQIFAAAGKTAVSVGTLGVEGAVRVPGGLTTPDPVALHQRLADLAGRGVTHVALEASSHGLDQRRLDGVHLAAAAFTNIGRDHMDYHPTPEAYLEAKLRLFRTLQPDASRTVVNPDAPGGAAVLAAVPGARTVGPHGDLLRLVEAERAADGARLVVEVAGAPHRVHLPLIGDFQIDNALIAAGLAMVAGISSADAIRALNDLIGAPGRLELVGRAAGAPVFVDYAHKPEAVTAALSAVRPGVKGRLVVVIGAGGDRDHGKRPLMGKAAADIADVVIVTDDNPRSEDPATIRKAILAAAPRAVEIGDRATAIRQAVAMLRPGDALVVAGKGHEEGQIVGDTVLPFSDRSAVLEALASL</sequence>
<dbReference type="InterPro" id="IPR005761">
    <property type="entry name" value="UDP-N-AcMur-Glu-dNH2Pim_ligase"/>
</dbReference>
<accession>A0A934IN47</accession>
<evidence type="ECO:0000256" key="6">
    <source>
        <dbReference type="ARBA" id="ARBA00023316"/>
    </source>
</evidence>
<protein>
    <recommendedName>
        <fullName evidence="7">UDP-N-acetylmuramoyl-L-alanyl-D-glutamate--2,6-diaminopimelate ligase</fullName>
        <ecNumber evidence="7">6.3.2.13</ecNumber>
    </recommendedName>
    <alternativeName>
        <fullName evidence="7">Meso-A2pm-adding enzyme</fullName>
    </alternativeName>
    <alternativeName>
        <fullName evidence="7">Meso-diaminopimelate-adding enzyme</fullName>
    </alternativeName>
    <alternativeName>
        <fullName evidence="7">UDP-MurNAc-L-Ala-D-Glu:meso-diaminopimelate ligase</fullName>
    </alternativeName>
    <alternativeName>
        <fullName evidence="7">UDP-MurNAc-tripeptide synthetase</fullName>
    </alternativeName>
    <alternativeName>
        <fullName evidence="7">UDP-N-acetylmuramyl-tripeptide synthetase</fullName>
    </alternativeName>
</protein>
<keyword evidence="7" id="KW-0963">Cytoplasm</keyword>
<dbReference type="Gene3D" id="3.40.1390.10">
    <property type="entry name" value="MurE/MurF, N-terminal domain"/>
    <property type="match status" value="1"/>
</dbReference>
<dbReference type="InterPro" id="IPR035911">
    <property type="entry name" value="MurE/MurF_N"/>
</dbReference>
<dbReference type="RefSeq" id="WP_198880846.1">
    <property type="nucleotide sequence ID" value="NZ_JAEKJA010000003.1"/>
</dbReference>
<dbReference type="NCBIfam" id="NF001124">
    <property type="entry name" value="PRK00139.1-2"/>
    <property type="match status" value="1"/>
</dbReference>
<keyword evidence="7 12" id="KW-0436">Ligase</keyword>
<dbReference type="InterPro" id="IPR004101">
    <property type="entry name" value="Mur_ligase_C"/>
</dbReference>
<dbReference type="InterPro" id="IPR036615">
    <property type="entry name" value="Mur_ligase_C_dom_sf"/>
</dbReference>
<organism evidence="12 13">
    <name type="scientific">Acuticoccus mangrovi</name>
    <dbReference type="NCBI Taxonomy" id="2796142"/>
    <lineage>
        <taxon>Bacteria</taxon>
        <taxon>Pseudomonadati</taxon>
        <taxon>Pseudomonadota</taxon>
        <taxon>Alphaproteobacteria</taxon>
        <taxon>Hyphomicrobiales</taxon>
        <taxon>Amorphaceae</taxon>
        <taxon>Acuticoccus</taxon>
    </lineage>
</organism>
<feature type="binding site" evidence="7">
    <location>
        <position position="370"/>
    </location>
    <ligand>
        <name>meso-2,6-diaminopimelate</name>
        <dbReference type="ChEBI" id="CHEBI:57791"/>
    </ligand>
</feature>
<dbReference type="InterPro" id="IPR036565">
    <property type="entry name" value="Mur-like_cat_sf"/>
</dbReference>
<dbReference type="Pfam" id="PF08245">
    <property type="entry name" value="Mur_ligase_M"/>
    <property type="match status" value="1"/>
</dbReference>
<dbReference type="PANTHER" id="PTHR23135:SF4">
    <property type="entry name" value="UDP-N-ACETYLMURAMOYL-L-ALANYL-D-GLUTAMATE--2,6-DIAMINOPIMELATE LIGASE MURE HOMOLOG, CHLOROPLASTIC"/>
    <property type="match status" value="1"/>
</dbReference>
<proteinExistence type="inferred from homology"/>
<dbReference type="GO" id="GO:0000287">
    <property type="term" value="F:magnesium ion binding"/>
    <property type="evidence" value="ECO:0007669"/>
    <property type="project" value="UniProtKB-UniRule"/>
</dbReference>
<dbReference type="SUPFAM" id="SSF53623">
    <property type="entry name" value="MurD-like peptide ligases, catalytic domain"/>
    <property type="match status" value="1"/>
</dbReference>
<dbReference type="SUPFAM" id="SSF63418">
    <property type="entry name" value="MurE/MurF N-terminal domain"/>
    <property type="match status" value="1"/>
</dbReference>
<evidence type="ECO:0000256" key="7">
    <source>
        <dbReference type="HAMAP-Rule" id="MF_00208"/>
    </source>
</evidence>
<dbReference type="GO" id="GO:0071555">
    <property type="term" value="P:cell wall organization"/>
    <property type="evidence" value="ECO:0007669"/>
    <property type="project" value="UniProtKB-KW"/>
</dbReference>
<feature type="binding site" evidence="7">
    <location>
        <position position="179"/>
    </location>
    <ligand>
        <name>UDP-N-acetyl-alpha-D-muramoyl-L-alanyl-D-glutamate</name>
        <dbReference type="ChEBI" id="CHEBI:83900"/>
    </ligand>
</feature>
<comment type="pathway">
    <text evidence="7 8">Cell wall biogenesis; peptidoglycan biosynthesis.</text>
</comment>
<feature type="binding site" evidence="7">
    <location>
        <position position="446"/>
    </location>
    <ligand>
        <name>meso-2,6-diaminopimelate</name>
        <dbReference type="ChEBI" id="CHEBI:57791"/>
    </ligand>
</feature>
<evidence type="ECO:0000259" key="11">
    <source>
        <dbReference type="Pfam" id="PF08245"/>
    </source>
</evidence>
<dbReference type="InterPro" id="IPR013221">
    <property type="entry name" value="Mur_ligase_cen"/>
</dbReference>
<feature type="binding site" evidence="7">
    <location>
        <begin position="394"/>
        <end position="397"/>
    </location>
    <ligand>
        <name>meso-2,6-diaminopimelate</name>
        <dbReference type="ChEBI" id="CHEBI:57791"/>
    </ligand>
</feature>
<evidence type="ECO:0000313" key="12">
    <source>
        <dbReference type="EMBL" id="MBJ3774945.1"/>
    </source>
</evidence>
<keyword evidence="4 7" id="KW-0573">Peptidoglycan synthesis</keyword>
<feature type="binding site" evidence="7">
    <location>
        <begin position="144"/>
        <end position="145"/>
    </location>
    <ligand>
        <name>UDP-N-acetyl-alpha-D-muramoyl-L-alanyl-D-glutamate</name>
        <dbReference type="ChEBI" id="CHEBI:83900"/>
    </ligand>
</feature>
<evidence type="ECO:0000256" key="8">
    <source>
        <dbReference type="RuleBase" id="RU004135"/>
    </source>
</evidence>
<feature type="domain" description="Mur ligase N-terminal catalytic" evidence="9">
    <location>
        <begin position="19"/>
        <end position="73"/>
    </location>
</feature>
<dbReference type="EC" id="6.3.2.13" evidence="7"/>
<feature type="binding site" evidence="7">
    <location>
        <position position="177"/>
    </location>
    <ligand>
        <name>UDP-N-acetyl-alpha-D-muramoyl-L-alanyl-D-glutamate</name>
        <dbReference type="ChEBI" id="CHEBI:83900"/>
    </ligand>
</feature>
<keyword evidence="5 7" id="KW-0131">Cell cycle</keyword>
<dbReference type="Pfam" id="PF02875">
    <property type="entry name" value="Mur_ligase_C"/>
    <property type="match status" value="1"/>
</dbReference>
<evidence type="ECO:0000256" key="4">
    <source>
        <dbReference type="ARBA" id="ARBA00022984"/>
    </source>
</evidence>
<dbReference type="GO" id="GO:0008360">
    <property type="term" value="P:regulation of cell shape"/>
    <property type="evidence" value="ECO:0007669"/>
    <property type="project" value="UniProtKB-KW"/>
</dbReference>
<comment type="function">
    <text evidence="7">Catalyzes the addition of meso-diaminopimelic acid to the nucleotide precursor UDP-N-acetylmuramoyl-L-alanyl-D-glutamate (UMAG) in the biosynthesis of bacterial cell-wall peptidoglycan.</text>
</comment>
<dbReference type="Gene3D" id="3.90.190.20">
    <property type="entry name" value="Mur ligase, C-terminal domain"/>
    <property type="match status" value="1"/>
</dbReference>
<comment type="subcellular location">
    <subcellularLocation>
        <location evidence="7 8">Cytoplasm</location>
    </subcellularLocation>
</comment>
<comment type="catalytic activity">
    <reaction evidence="7">
        <text>UDP-N-acetyl-alpha-D-muramoyl-L-alanyl-D-glutamate + meso-2,6-diaminopimelate + ATP = UDP-N-acetyl-alpha-D-muramoyl-L-alanyl-gamma-D-glutamyl-meso-2,6-diaminopimelate + ADP + phosphate + H(+)</text>
        <dbReference type="Rhea" id="RHEA:23676"/>
        <dbReference type="ChEBI" id="CHEBI:15378"/>
        <dbReference type="ChEBI" id="CHEBI:30616"/>
        <dbReference type="ChEBI" id="CHEBI:43474"/>
        <dbReference type="ChEBI" id="CHEBI:57791"/>
        <dbReference type="ChEBI" id="CHEBI:83900"/>
        <dbReference type="ChEBI" id="CHEBI:83905"/>
        <dbReference type="ChEBI" id="CHEBI:456216"/>
        <dbReference type="EC" id="6.3.2.13"/>
    </reaction>
</comment>
<feature type="binding site" evidence="7">
    <location>
        <position position="442"/>
    </location>
    <ligand>
        <name>meso-2,6-diaminopimelate</name>
        <dbReference type="ChEBI" id="CHEBI:57791"/>
    </ligand>
</feature>
<feature type="short sequence motif" description="Meso-diaminopimelate recognition motif" evidence="7">
    <location>
        <begin position="394"/>
        <end position="397"/>
    </location>
</feature>
<dbReference type="Proteomes" id="UP000609531">
    <property type="component" value="Unassembled WGS sequence"/>
</dbReference>
<feature type="binding site" evidence="7">
    <location>
        <position position="26"/>
    </location>
    <ligand>
        <name>UDP-N-acetyl-alpha-D-muramoyl-L-alanyl-D-glutamate</name>
        <dbReference type="ChEBI" id="CHEBI:83900"/>
    </ligand>
</feature>
<evidence type="ECO:0000256" key="3">
    <source>
        <dbReference type="ARBA" id="ARBA00022960"/>
    </source>
</evidence>
<dbReference type="InterPro" id="IPR000713">
    <property type="entry name" value="Mur_ligase_N"/>
</dbReference>
<dbReference type="Pfam" id="PF01225">
    <property type="entry name" value="Mur_ligase"/>
    <property type="match status" value="1"/>
</dbReference>
<dbReference type="HAMAP" id="MF_00208">
    <property type="entry name" value="MurE"/>
    <property type="match status" value="1"/>
</dbReference>
<comment type="similarity">
    <text evidence="1 7">Belongs to the MurCDEF family. MurE subfamily.</text>
</comment>
<comment type="caution">
    <text evidence="7">Lacks conserved residue(s) required for the propagation of feature annotation.</text>
</comment>
<keyword evidence="13" id="KW-1185">Reference proteome</keyword>
<evidence type="ECO:0000256" key="2">
    <source>
        <dbReference type="ARBA" id="ARBA00022618"/>
    </source>
</evidence>
<feature type="domain" description="Mur ligase central" evidence="11">
    <location>
        <begin position="101"/>
        <end position="299"/>
    </location>
</feature>
<keyword evidence="7" id="KW-0460">Magnesium</keyword>